<dbReference type="FunFam" id="3.30.160.60:FF:000032">
    <property type="entry name" value="Krueppel-like factor 4"/>
    <property type="match status" value="1"/>
</dbReference>
<reference evidence="12" key="1">
    <citation type="journal article" date="2021" name="Open Biol.">
        <title>Shared evolutionary footprints suggest mitochondrial oxidative damage underlies multiple complex I losses in fungi.</title>
        <authorList>
            <person name="Schikora-Tamarit M.A."/>
            <person name="Marcet-Houben M."/>
            <person name="Nosek J."/>
            <person name="Gabaldon T."/>
        </authorList>
    </citation>
    <scope>NUCLEOTIDE SEQUENCE</scope>
    <source>
        <strain evidence="12">CBS2887</strain>
    </source>
</reference>
<dbReference type="PROSITE" id="PS00028">
    <property type="entry name" value="ZINC_FINGER_C2H2_1"/>
    <property type="match status" value="8"/>
</dbReference>
<keyword evidence="7" id="KW-0804">Transcription</keyword>
<feature type="domain" description="C2H2-type" evidence="11">
    <location>
        <begin position="209"/>
        <end position="236"/>
    </location>
</feature>
<keyword evidence="6" id="KW-0805">Transcription regulation</keyword>
<feature type="domain" description="C2H2-type" evidence="11">
    <location>
        <begin position="69"/>
        <end position="96"/>
    </location>
</feature>
<dbReference type="Gene3D" id="3.30.160.60">
    <property type="entry name" value="Classic Zinc Finger"/>
    <property type="match status" value="5"/>
</dbReference>
<name>A0A9P8QAJ5_WICPI</name>
<feature type="domain" description="C2H2-type" evidence="11">
    <location>
        <begin position="97"/>
        <end position="120"/>
    </location>
</feature>
<evidence type="ECO:0000256" key="4">
    <source>
        <dbReference type="ARBA" id="ARBA00022771"/>
    </source>
</evidence>
<keyword evidence="8" id="KW-0539">Nucleus</keyword>
<evidence type="ECO:0000256" key="8">
    <source>
        <dbReference type="ARBA" id="ARBA00023242"/>
    </source>
</evidence>
<feature type="compositionally biased region" description="Polar residues" evidence="10">
    <location>
        <begin position="1"/>
        <end position="21"/>
    </location>
</feature>
<organism evidence="12 13">
    <name type="scientific">Wickerhamomyces pijperi</name>
    <name type="common">Yeast</name>
    <name type="synonym">Pichia pijperi</name>
    <dbReference type="NCBI Taxonomy" id="599730"/>
    <lineage>
        <taxon>Eukaryota</taxon>
        <taxon>Fungi</taxon>
        <taxon>Dikarya</taxon>
        <taxon>Ascomycota</taxon>
        <taxon>Saccharomycotina</taxon>
        <taxon>Saccharomycetes</taxon>
        <taxon>Phaffomycetales</taxon>
        <taxon>Wickerhamomycetaceae</taxon>
        <taxon>Wickerhamomyces</taxon>
    </lineage>
</organism>
<evidence type="ECO:0000256" key="3">
    <source>
        <dbReference type="ARBA" id="ARBA00022737"/>
    </source>
</evidence>
<evidence type="ECO:0000256" key="7">
    <source>
        <dbReference type="ARBA" id="ARBA00023163"/>
    </source>
</evidence>
<protein>
    <recommendedName>
        <fullName evidence="11">C2H2-type domain-containing protein</fullName>
    </recommendedName>
</protein>
<dbReference type="PROSITE" id="PS50157">
    <property type="entry name" value="ZINC_FINGER_C2H2_2"/>
    <property type="match status" value="8"/>
</dbReference>
<dbReference type="Proteomes" id="UP000774326">
    <property type="component" value="Unassembled WGS sequence"/>
</dbReference>
<dbReference type="SMART" id="SM00355">
    <property type="entry name" value="ZnF_C2H2"/>
    <property type="match status" value="9"/>
</dbReference>
<dbReference type="AlphaFoldDB" id="A0A9P8QAJ5"/>
<dbReference type="GO" id="GO:0005634">
    <property type="term" value="C:nucleus"/>
    <property type="evidence" value="ECO:0007669"/>
    <property type="project" value="UniProtKB-SubCell"/>
</dbReference>
<evidence type="ECO:0000313" key="12">
    <source>
        <dbReference type="EMBL" id="KAH3685914.1"/>
    </source>
</evidence>
<dbReference type="Pfam" id="PF00096">
    <property type="entry name" value="zf-C2H2"/>
    <property type="match status" value="3"/>
</dbReference>
<evidence type="ECO:0000256" key="9">
    <source>
        <dbReference type="PROSITE-ProRule" id="PRU00042"/>
    </source>
</evidence>
<feature type="domain" description="C2H2-type" evidence="11">
    <location>
        <begin position="123"/>
        <end position="148"/>
    </location>
</feature>
<evidence type="ECO:0000313" key="13">
    <source>
        <dbReference type="Proteomes" id="UP000774326"/>
    </source>
</evidence>
<comment type="caution">
    <text evidence="12">The sequence shown here is derived from an EMBL/GenBank/DDBJ whole genome shotgun (WGS) entry which is preliminary data.</text>
</comment>
<dbReference type="PANTHER" id="PTHR24394:SF29">
    <property type="entry name" value="MYONEURIN"/>
    <property type="match status" value="1"/>
</dbReference>
<evidence type="ECO:0000256" key="10">
    <source>
        <dbReference type="SAM" id="MobiDB-lite"/>
    </source>
</evidence>
<dbReference type="FunFam" id="3.30.160.60:FF:000630">
    <property type="entry name" value="Zinc finger protein 180"/>
    <property type="match status" value="1"/>
</dbReference>
<accession>A0A9P8QAJ5</accession>
<gene>
    <name evidence="12" type="ORF">WICPIJ_003103</name>
</gene>
<evidence type="ECO:0000256" key="6">
    <source>
        <dbReference type="ARBA" id="ARBA00023015"/>
    </source>
</evidence>
<dbReference type="GO" id="GO:0008270">
    <property type="term" value="F:zinc ion binding"/>
    <property type="evidence" value="ECO:0007669"/>
    <property type="project" value="UniProtKB-KW"/>
</dbReference>
<feature type="compositionally biased region" description="Low complexity" evidence="10">
    <location>
        <begin position="22"/>
        <end position="35"/>
    </location>
</feature>
<sequence length="374" mass="42786">MANSTRSTPNVISSELPNTPLSSVPPSRASGPSSRPKIYTCDYEGCSKVYAKPSLLTQHQRVHSETRPFSCALCDSAFFRESHLKVHMISHSSEKPFKCSTCGKGTNTAQHLKRHEVTHTKSFHCEYEGCGESFYKHQQLRHHKLSVHEKALTCEYCGKSFPRPYRLANHKQKHHGSAPAYQCDFPGCMTSLKTWSALQLHMKTEHPKLNCTVCNKGCVGEEGLRMHMLVHDQEKSLKVWKCTECSQDFQKKEELIVHCRNDHGFIPNNIQELEKKDNIVTVAGKRVTQEQIKKLIERREINVMDILTKSSQAEVELMQCSYKNCQRTFKKEFDLKRHLEWHDKLNQSFIDRGILKVDPETNGLVVASENGDDS</sequence>
<evidence type="ECO:0000256" key="2">
    <source>
        <dbReference type="ARBA" id="ARBA00022723"/>
    </source>
</evidence>
<dbReference type="EMBL" id="JAEUBG010001731">
    <property type="protein sequence ID" value="KAH3685914.1"/>
    <property type="molecule type" value="Genomic_DNA"/>
</dbReference>
<keyword evidence="5" id="KW-0862">Zinc</keyword>
<evidence type="ECO:0000256" key="5">
    <source>
        <dbReference type="ARBA" id="ARBA00022833"/>
    </source>
</evidence>
<comment type="subcellular location">
    <subcellularLocation>
        <location evidence="1">Nucleus</location>
    </subcellularLocation>
</comment>
<keyword evidence="4 9" id="KW-0863">Zinc-finger</keyword>
<dbReference type="InterPro" id="IPR013087">
    <property type="entry name" value="Znf_C2H2_type"/>
</dbReference>
<keyword evidence="13" id="KW-1185">Reference proteome</keyword>
<evidence type="ECO:0000256" key="1">
    <source>
        <dbReference type="ARBA" id="ARBA00004123"/>
    </source>
</evidence>
<feature type="domain" description="C2H2-type" evidence="11">
    <location>
        <begin position="240"/>
        <end position="263"/>
    </location>
</feature>
<dbReference type="InterPro" id="IPR036236">
    <property type="entry name" value="Znf_C2H2_sf"/>
</dbReference>
<feature type="domain" description="C2H2-type" evidence="11">
    <location>
        <begin position="318"/>
        <end position="347"/>
    </location>
</feature>
<proteinExistence type="predicted"/>
<evidence type="ECO:0000259" key="11">
    <source>
        <dbReference type="PROSITE" id="PS50157"/>
    </source>
</evidence>
<dbReference type="SUPFAM" id="SSF57667">
    <property type="entry name" value="beta-beta-alpha zinc fingers"/>
    <property type="match status" value="4"/>
</dbReference>
<feature type="domain" description="C2H2-type" evidence="11">
    <location>
        <begin position="39"/>
        <end position="68"/>
    </location>
</feature>
<keyword evidence="3" id="KW-0677">Repeat</keyword>
<dbReference type="PANTHER" id="PTHR24394">
    <property type="entry name" value="ZINC FINGER PROTEIN"/>
    <property type="match status" value="1"/>
</dbReference>
<dbReference type="Pfam" id="PF13894">
    <property type="entry name" value="zf-C2H2_4"/>
    <property type="match status" value="1"/>
</dbReference>
<dbReference type="OrthoDB" id="4748970at2759"/>
<dbReference type="GO" id="GO:0000981">
    <property type="term" value="F:DNA-binding transcription factor activity, RNA polymerase II-specific"/>
    <property type="evidence" value="ECO:0007669"/>
    <property type="project" value="TreeGrafter"/>
</dbReference>
<keyword evidence="2" id="KW-0479">Metal-binding</keyword>
<feature type="region of interest" description="Disordered" evidence="10">
    <location>
        <begin position="1"/>
        <end position="35"/>
    </location>
</feature>
<reference evidence="12" key="2">
    <citation type="submission" date="2021-01" db="EMBL/GenBank/DDBJ databases">
        <authorList>
            <person name="Schikora-Tamarit M.A."/>
        </authorList>
    </citation>
    <scope>NUCLEOTIDE SEQUENCE</scope>
    <source>
        <strain evidence="12">CBS2887</strain>
    </source>
</reference>
<feature type="domain" description="C2H2-type" evidence="11">
    <location>
        <begin position="152"/>
        <end position="179"/>
    </location>
</feature>